<dbReference type="Proteomes" id="UP000567293">
    <property type="component" value="Unassembled WGS sequence"/>
</dbReference>
<evidence type="ECO:0000256" key="1">
    <source>
        <dbReference type="ARBA" id="ARBA00023159"/>
    </source>
</evidence>
<feature type="domain" description="Ada DNA repair metal-binding" evidence="2">
    <location>
        <begin position="34"/>
        <end position="78"/>
    </location>
</feature>
<comment type="caution">
    <text evidence="3">The sequence shown here is derived from an EMBL/GenBank/DDBJ whole genome shotgun (WGS) entry which is preliminary data.</text>
</comment>
<sequence length="91" mass="10304">MAQQRLYRLIGADGRPYLSVQPGKLGGHRRLKGYGRLDCPSALRWIAKGYYVRHRVFFADEATAVAAGYRPCAICMPEAYRAWKAAEIRSE</sequence>
<dbReference type="Gene3D" id="3.40.10.10">
    <property type="entry name" value="DNA Methylphosphotriester Repair Domain"/>
    <property type="match status" value="1"/>
</dbReference>
<dbReference type="InterPro" id="IPR035451">
    <property type="entry name" value="Ada-like_dom_sf"/>
</dbReference>
<dbReference type="AlphaFoldDB" id="A0A7V8NMC0"/>
<keyword evidence="1" id="KW-0010">Activator</keyword>
<evidence type="ECO:0000313" key="3">
    <source>
        <dbReference type="EMBL" id="MBA0083994.1"/>
    </source>
</evidence>
<dbReference type="GO" id="GO:0006355">
    <property type="term" value="P:regulation of DNA-templated transcription"/>
    <property type="evidence" value="ECO:0007669"/>
    <property type="project" value="InterPro"/>
</dbReference>
<dbReference type="EMBL" id="JACDQQ010000319">
    <property type="protein sequence ID" value="MBA0083994.1"/>
    <property type="molecule type" value="Genomic_DNA"/>
</dbReference>
<name>A0A7V8NMC0_9BACT</name>
<proteinExistence type="predicted"/>
<protein>
    <submittedName>
        <fullName evidence="3">Metal-binding protein</fullName>
    </submittedName>
</protein>
<dbReference type="GO" id="GO:0008270">
    <property type="term" value="F:zinc ion binding"/>
    <property type="evidence" value="ECO:0007669"/>
    <property type="project" value="InterPro"/>
</dbReference>
<dbReference type="SUPFAM" id="SSF57884">
    <property type="entry name" value="Ada DNA repair protein, N-terminal domain (N-Ada 10)"/>
    <property type="match status" value="1"/>
</dbReference>
<evidence type="ECO:0000313" key="4">
    <source>
        <dbReference type="Proteomes" id="UP000567293"/>
    </source>
</evidence>
<dbReference type="GO" id="GO:0006281">
    <property type="term" value="P:DNA repair"/>
    <property type="evidence" value="ECO:0007669"/>
    <property type="project" value="InterPro"/>
</dbReference>
<dbReference type="InterPro" id="IPR004026">
    <property type="entry name" value="Ada_DNA_repair_Zn-bd"/>
</dbReference>
<reference evidence="3" key="1">
    <citation type="submission" date="2020-06" db="EMBL/GenBank/DDBJ databases">
        <title>Legume-microbial interactions unlock mineral nutrients during tropical forest succession.</title>
        <authorList>
            <person name="Epihov D.Z."/>
        </authorList>
    </citation>
    <scope>NUCLEOTIDE SEQUENCE [LARGE SCALE GENOMIC DNA]</scope>
    <source>
        <strain evidence="3">Pan2503</strain>
    </source>
</reference>
<evidence type="ECO:0000259" key="2">
    <source>
        <dbReference type="Pfam" id="PF02805"/>
    </source>
</evidence>
<keyword evidence="4" id="KW-1185">Reference proteome</keyword>
<dbReference type="GO" id="GO:0003677">
    <property type="term" value="F:DNA binding"/>
    <property type="evidence" value="ECO:0007669"/>
    <property type="project" value="InterPro"/>
</dbReference>
<gene>
    <name evidence="3" type="ORF">HRJ53_03270</name>
</gene>
<dbReference type="GO" id="GO:0008168">
    <property type="term" value="F:methyltransferase activity"/>
    <property type="evidence" value="ECO:0007669"/>
    <property type="project" value="InterPro"/>
</dbReference>
<organism evidence="3 4">
    <name type="scientific">Candidatus Acidiferrum panamense</name>
    <dbReference type="NCBI Taxonomy" id="2741543"/>
    <lineage>
        <taxon>Bacteria</taxon>
        <taxon>Pseudomonadati</taxon>
        <taxon>Acidobacteriota</taxon>
        <taxon>Terriglobia</taxon>
        <taxon>Candidatus Acidiferrales</taxon>
        <taxon>Candidatus Acidiferrum</taxon>
    </lineage>
</organism>
<accession>A0A7V8NMC0</accession>
<dbReference type="Pfam" id="PF02805">
    <property type="entry name" value="Ada_Zn_binding"/>
    <property type="match status" value="1"/>
</dbReference>